<dbReference type="Gene3D" id="3.40.50.200">
    <property type="entry name" value="Peptidase S8/S53 domain"/>
    <property type="match status" value="1"/>
</dbReference>
<reference evidence="2 3" key="1">
    <citation type="submission" date="2020-05" db="EMBL/GenBank/DDBJ databases">
        <authorList>
            <person name="Niu N."/>
        </authorList>
    </citation>
    <scope>NUCLEOTIDE SEQUENCE [LARGE SCALE GENOMIC DNA]</scope>
    <source>
        <strain evidence="2 3">LMG10982</strain>
    </source>
</reference>
<comment type="caution">
    <text evidence="2">The sequence shown here is derived from an EMBL/GenBank/DDBJ whole genome shotgun (WGS) entry which is preliminary data.</text>
</comment>
<dbReference type="Pfam" id="PF00082">
    <property type="entry name" value="Peptidase_S8"/>
    <property type="match status" value="1"/>
</dbReference>
<name>A0A7Y4LBE3_9BURK</name>
<dbReference type="EMBL" id="JABGBO010000012">
    <property type="protein sequence ID" value="NOL50424.1"/>
    <property type="molecule type" value="Genomic_DNA"/>
</dbReference>
<evidence type="ECO:0000313" key="2">
    <source>
        <dbReference type="EMBL" id="NOL50424.1"/>
    </source>
</evidence>
<dbReference type="AlphaFoldDB" id="A0A7Y4LBE3"/>
<dbReference type="InterPro" id="IPR000209">
    <property type="entry name" value="Peptidase_S8/S53_dom"/>
</dbReference>
<accession>A0A7Y4LBE3</accession>
<evidence type="ECO:0000313" key="3">
    <source>
        <dbReference type="Proteomes" id="UP000541421"/>
    </source>
</evidence>
<gene>
    <name evidence="2" type="ORF">HKX40_09815</name>
</gene>
<organism evidence="2 3">
    <name type="scientific">Pelistega europaea</name>
    <dbReference type="NCBI Taxonomy" id="106147"/>
    <lineage>
        <taxon>Bacteria</taxon>
        <taxon>Pseudomonadati</taxon>
        <taxon>Pseudomonadota</taxon>
        <taxon>Betaproteobacteria</taxon>
        <taxon>Burkholderiales</taxon>
        <taxon>Alcaligenaceae</taxon>
        <taxon>Pelistega</taxon>
    </lineage>
</organism>
<keyword evidence="3" id="KW-1185">Reference proteome</keyword>
<dbReference type="SUPFAM" id="SSF52743">
    <property type="entry name" value="Subtilisin-like"/>
    <property type="match status" value="1"/>
</dbReference>
<sequence>MNNILTLRGQSFQQASRTNKPGPVTIPNGSTIQLSHLESLHNCLVRVSEFWAQEAFIEGALISVYYDRIVAKSNRIGAYFRVKSNSHSNDTVVGAKFNSDKTKHIITHYISQETLNKTIELSHQVIALFRHTFPSGVLSYQDFNKSSTFDNLPYPKYGLSKTTFKQLLRDTIFVEKFDIETASLPSTKEAIVSFYDVDMNIHDLLEKLDIHISSANMLDDTTVLLDEKYVERVFIHIPYLVSMAVEDFSTLFPENFHSAAQQISSFIPPPHNEPTIGVIDTLFDEQVYFKDWVDYHDCISREIRREAKDYEHGTAVSSLIVDAPNLNKNLDDGCGRFRVRHFGVALHKGFNSFSIIKKIKEIVSQNTDIKVWNLSLGSNDEIKDNFISAEAAVLDDIQFEYDVIFVIAGTNASDSSLQRKKIGAPADSLNSVVVNAVDFSGQPTRYTRQGVVLSFFIKPDIAYYGGGNGQYINVCKPLGLAHVTGTSYAAPFIARKLAYLIHIMGLSREEAKALLVDSAIQWNDKKTFEETTLIGNGIVPIKIQDILSTPDDEIKFIVSGVSEKYHSYNYRFPVPIVNQKYPYVAKATMCYFPKCSRHQGVDYTNTELNLHFGPLTNNGIKPINRDKQNLDDAPGYIKEDRARGLFRKWDNIKHIREVFSSRKQAKEVMNKSSPLWGMSIRTLERLHSRDGEGIRFGVVVTLKEIKGVNRIDDFIKQASLHGWLVTELSIKTQVNIYNKLSEEIEFE</sequence>
<dbReference type="CDD" id="cd04847">
    <property type="entry name" value="Peptidases_S8_Subtilisin_like_2"/>
    <property type="match status" value="1"/>
</dbReference>
<dbReference type="GO" id="GO:0004252">
    <property type="term" value="F:serine-type endopeptidase activity"/>
    <property type="evidence" value="ECO:0007669"/>
    <property type="project" value="InterPro"/>
</dbReference>
<dbReference type="InterPro" id="IPR034074">
    <property type="entry name" value="Y4bN_pept_dom"/>
</dbReference>
<dbReference type="GO" id="GO:0006508">
    <property type="term" value="P:proteolysis"/>
    <property type="evidence" value="ECO:0007669"/>
    <property type="project" value="InterPro"/>
</dbReference>
<evidence type="ECO:0000259" key="1">
    <source>
        <dbReference type="Pfam" id="PF00082"/>
    </source>
</evidence>
<dbReference type="InterPro" id="IPR036852">
    <property type="entry name" value="Peptidase_S8/S53_dom_sf"/>
</dbReference>
<feature type="domain" description="Peptidase S8/S53" evidence="1">
    <location>
        <begin position="273"/>
        <end position="535"/>
    </location>
</feature>
<dbReference type="RefSeq" id="WP_171589408.1">
    <property type="nucleotide sequence ID" value="NZ_JABGBO010000012.1"/>
</dbReference>
<proteinExistence type="predicted"/>
<dbReference type="Proteomes" id="UP000541421">
    <property type="component" value="Unassembled WGS sequence"/>
</dbReference>
<protein>
    <submittedName>
        <fullName evidence="2">S8 family peptidase</fullName>
    </submittedName>
</protein>